<name>A0ABU5CN13_9BACI</name>
<evidence type="ECO:0000259" key="3">
    <source>
        <dbReference type="Pfam" id="PF01156"/>
    </source>
</evidence>
<dbReference type="InterPro" id="IPR001910">
    <property type="entry name" value="Inosine/uridine_hydrolase_dom"/>
</dbReference>
<evidence type="ECO:0000313" key="4">
    <source>
        <dbReference type="EMBL" id="MDY0407731.1"/>
    </source>
</evidence>
<dbReference type="InterPro" id="IPR023186">
    <property type="entry name" value="IUNH"/>
</dbReference>
<protein>
    <submittedName>
        <fullName evidence="4">Nucleoside hydrolase</fullName>
    </submittedName>
</protein>
<evidence type="ECO:0000256" key="1">
    <source>
        <dbReference type="ARBA" id="ARBA00022801"/>
    </source>
</evidence>
<dbReference type="GO" id="GO:0016787">
    <property type="term" value="F:hydrolase activity"/>
    <property type="evidence" value="ECO:0007669"/>
    <property type="project" value="UniProtKB-KW"/>
</dbReference>
<gene>
    <name evidence="4" type="ORF">RWD45_02770</name>
</gene>
<dbReference type="InterPro" id="IPR036452">
    <property type="entry name" value="Ribo_hydro-like"/>
</dbReference>
<dbReference type="PANTHER" id="PTHR12304:SF4">
    <property type="entry name" value="URIDINE NUCLEOSIDASE"/>
    <property type="match status" value="1"/>
</dbReference>
<sequence>MVGPLTNLALAIKRDPEFIPLVKQVVIMGGLVSEAGKGNKLPTSEFNIFADAEAAKIVFHSGLPIKLVSLDVTMKTFLDRKRIEDLKGSRYYDFILNSTEVYRQYSRVNLGQDGCALHDPLTVGVVLDPSLVKTEKYFVDVETKSELTYGQTICDFRGLWNKEPNVEICVDVDATRFEQLFIDTLKREKPPYKKDAPNMPNVGASLFFMLSSVMSIHDNNK</sequence>
<reference evidence="4 5" key="1">
    <citation type="submission" date="2023-10" db="EMBL/GenBank/DDBJ databases">
        <title>Virgibacillus soli CC-YMP-6 genome.</title>
        <authorList>
            <person name="Miliotis G."/>
            <person name="Sengupta P."/>
            <person name="Hameed A."/>
            <person name="Chuvochina M."/>
            <person name="Mcdonagh F."/>
            <person name="Simpson A.C."/>
            <person name="Singh N.K."/>
            <person name="Rekha P.D."/>
            <person name="Raman K."/>
            <person name="Hugenholtz P."/>
            <person name="Venkateswaran K."/>
        </authorList>
    </citation>
    <scope>NUCLEOTIDE SEQUENCE [LARGE SCALE GENOMIC DNA]</scope>
    <source>
        <strain evidence="4 5">CC-YMP-6</strain>
    </source>
</reference>
<feature type="domain" description="Inosine/uridine-preferring nucleoside hydrolase" evidence="3">
    <location>
        <begin position="2"/>
        <end position="178"/>
    </location>
</feature>
<comment type="caution">
    <text evidence="4">The sequence shown here is derived from an EMBL/GenBank/DDBJ whole genome shotgun (WGS) entry which is preliminary data.</text>
</comment>
<accession>A0ABU5CN13</accession>
<dbReference type="RefSeq" id="WP_320378520.1">
    <property type="nucleotide sequence ID" value="NZ_JAWDIQ010000001.1"/>
</dbReference>
<keyword evidence="2" id="KW-0326">Glycosidase</keyword>
<dbReference type="PANTHER" id="PTHR12304">
    <property type="entry name" value="INOSINE-URIDINE PREFERRING NUCLEOSIDE HYDROLASE"/>
    <property type="match status" value="1"/>
</dbReference>
<dbReference type="Gene3D" id="3.90.245.10">
    <property type="entry name" value="Ribonucleoside hydrolase-like"/>
    <property type="match status" value="1"/>
</dbReference>
<evidence type="ECO:0000256" key="2">
    <source>
        <dbReference type="ARBA" id="ARBA00023295"/>
    </source>
</evidence>
<evidence type="ECO:0000313" key="5">
    <source>
        <dbReference type="Proteomes" id="UP001275315"/>
    </source>
</evidence>
<organism evidence="4 5">
    <name type="scientific">Paracerasibacillus soli</name>
    <dbReference type="NCBI Taxonomy" id="480284"/>
    <lineage>
        <taxon>Bacteria</taxon>
        <taxon>Bacillati</taxon>
        <taxon>Bacillota</taxon>
        <taxon>Bacilli</taxon>
        <taxon>Bacillales</taxon>
        <taxon>Bacillaceae</taxon>
        <taxon>Paracerasibacillus</taxon>
    </lineage>
</organism>
<keyword evidence="1 4" id="KW-0378">Hydrolase</keyword>
<dbReference type="Proteomes" id="UP001275315">
    <property type="component" value="Unassembled WGS sequence"/>
</dbReference>
<dbReference type="Pfam" id="PF01156">
    <property type="entry name" value="IU_nuc_hydro"/>
    <property type="match status" value="1"/>
</dbReference>
<dbReference type="EMBL" id="JAWDIQ010000001">
    <property type="protein sequence ID" value="MDY0407731.1"/>
    <property type="molecule type" value="Genomic_DNA"/>
</dbReference>
<dbReference type="SUPFAM" id="SSF53590">
    <property type="entry name" value="Nucleoside hydrolase"/>
    <property type="match status" value="1"/>
</dbReference>
<proteinExistence type="predicted"/>
<keyword evidence="5" id="KW-1185">Reference proteome</keyword>